<dbReference type="PROSITE" id="PS50943">
    <property type="entry name" value="HTH_CROC1"/>
    <property type="match status" value="1"/>
</dbReference>
<dbReference type="InterPro" id="IPR010982">
    <property type="entry name" value="Lambda_DNA-bd_dom_sf"/>
</dbReference>
<organism evidence="2 3">
    <name type="scientific">Aquiflexum gelatinilyticum</name>
    <dbReference type="NCBI Taxonomy" id="2961943"/>
    <lineage>
        <taxon>Bacteria</taxon>
        <taxon>Pseudomonadati</taxon>
        <taxon>Bacteroidota</taxon>
        <taxon>Cytophagia</taxon>
        <taxon>Cytophagales</taxon>
        <taxon>Cyclobacteriaceae</taxon>
        <taxon>Aquiflexum</taxon>
    </lineage>
</organism>
<gene>
    <name evidence="2" type="ORF">NU887_04220</name>
</gene>
<dbReference type="Pfam" id="PF01381">
    <property type="entry name" value="HTH_3"/>
    <property type="match status" value="1"/>
</dbReference>
<dbReference type="SMART" id="SM00530">
    <property type="entry name" value="HTH_XRE"/>
    <property type="match status" value="1"/>
</dbReference>
<dbReference type="InterPro" id="IPR001387">
    <property type="entry name" value="Cro/C1-type_HTH"/>
</dbReference>
<dbReference type="AlphaFoldDB" id="A0A9X2P381"/>
<keyword evidence="3" id="KW-1185">Reference proteome</keyword>
<accession>A0A9X2P381</accession>
<protein>
    <submittedName>
        <fullName evidence="2">Helix-turn-helix domain-containing protein</fullName>
    </submittedName>
</protein>
<dbReference type="CDD" id="cd00093">
    <property type="entry name" value="HTH_XRE"/>
    <property type="match status" value="1"/>
</dbReference>
<reference evidence="2" key="1">
    <citation type="submission" date="2022-08" db="EMBL/GenBank/DDBJ databases">
        <authorList>
            <person name="Zhang D."/>
        </authorList>
    </citation>
    <scope>NUCLEOTIDE SEQUENCE</scope>
    <source>
        <strain evidence="2">XJ19-11</strain>
    </source>
</reference>
<dbReference type="GO" id="GO:0003677">
    <property type="term" value="F:DNA binding"/>
    <property type="evidence" value="ECO:0007669"/>
    <property type="project" value="InterPro"/>
</dbReference>
<dbReference type="EMBL" id="JANSUY010000002">
    <property type="protein sequence ID" value="MCR9014227.1"/>
    <property type="molecule type" value="Genomic_DNA"/>
</dbReference>
<dbReference type="Gene3D" id="1.10.260.40">
    <property type="entry name" value="lambda repressor-like DNA-binding domains"/>
    <property type="match status" value="1"/>
</dbReference>
<evidence type="ECO:0000259" key="1">
    <source>
        <dbReference type="PROSITE" id="PS50943"/>
    </source>
</evidence>
<feature type="domain" description="HTH cro/C1-type" evidence="1">
    <location>
        <begin position="62"/>
        <end position="116"/>
    </location>
</feature>
<name>A0A9X2P381_9BACT</name>
<dbReference type="SUPFAM" id="SSF47413">
    <property type="entry name" value="lambda repressor-like DNA-binding domains"/>
    <property type="match status" value="1"/>
</dbReference>
<proteinExistence type="predicted"/>
<comment type="caution">
    <text evidence="2">The sequence shown here is derived from an EMBL/GenBank/DDBJ whole genome shotgun (WGS) entry which is preliminary data.</text>
</comment>
<evidence type="ECO:0000313" key="3">
    <source>
        <dbReference type="Proteomes" id="UP001142175"/>
    </source>
</evidence>
<sequence length="119" mass="13504">MIKTEKEYNAIIERIEELLSVPENIENQDAKGYLELNLLSDLVADYEERNYAIEAPPLSEIIKLRMNERGLNQKNLSELLGVSTSRISEYLNGKSEPTLKIAREISRKLDIDASIVLGV</sequence>
<dbReference type="RefSeq" id="WP_241124887.1">
    <property type="nucleotide sequence ID" value="NZ_JANSUY010000002.1"/>
</dbReference>
<evidence type="ECO:0000313" key="2">
    <source>
        <dbReference type="EMBL" id="MCR9014227.1"/>
    </source>
</evidence>
<dbReference type="Proteomes" id="UP001142175">
    <property type="component" value="Unassembled WGS sequence"/>
</dbReference>